<dbReference type="Gene3D" id="3.40.50.10540">
    <property type="entry name" value="Crotonobetainyl-coa:carnitine coa-transferase, domain 1"/>
    <property type="match status" value="1"/>
</dbReference>
<dbReference type="PANTHER" id="PTHR48207:SF4">
    <property type="entry name" value="BLL6097 PROTEIN"/>
    <property type="match status" value="1"/>
</dbReference>
<dbReference type="InterPro" id="IPR050483">
    <property type="entry name" value="CoA-transferase_III_domain"/>
</dbReference>
<dbReference type="InterPro" id="IPR023606">
    <property type="entry name" value="CoA-Trfase_III_dom_1_sf"/>
</dbReference>
<dbReference type="Pfam" id="PF02515">
    <property type="entry name" value="CoA_transf_3"/>
    <property type="match status" value="1"/>
</dbReference>
<proteinExistence type="predicted"/>
<reference evidence="2" key="1">
    <citation type="journal article" date="2014" name="Int. J. Syst. Evol. Microbiol.">
        <title>Complete genome sequence of Corynebacterium casei LMG S-19264T (=DSM 44701T), isolated from a smear-ripened cheese.</title>
        <authorList>
            <consortium name="US DOE Joint Genome Institute (JGI-PGF)"/>
            <person name="Walter F."/>
            <person name="Albersmeier A."/>
            <person name="Kalinowski J."/>
            <person name="Ruckert C."/>
        </authorList>
    </citation>
    <scope>NUCLEOTIDE SEQUENCE</scope>
    <source>
        <strain evidence="2">KCTC 23732</strain>
    </source>
</reference>
<keyword evidence="3" id="KW-1185">Reference proteome</keyword>
<dbReference type="PANTHER" id="PTHR48207">
    <property type="entry name" value="SUCCINATE--HYDROXYMETHYLGLUTARATE COA-TRANSFERASE"/>
    <property type="match status" value="1"/>
</dbReference>
<evidence type="ECO:0000313" key="2">
    <source>
        <dbReference type="EMBL" id="GGW87963.1"/>
    </source>
</evidence>
<organism evidence="2 3">
    <name type="scientific">Advenella faeciporci</name>
    <dbReference type="NCBI Taxonomy" id="797535"/>
    <lineage>
        <taxon>Bacteria</taxon>
        <taxon>Pseudomonadati</taxon>
        <taxon>Pseudomonadota</taxon>
        <taxon>Betaproteobacteria</taxon>
        <taxon>Burkholderiales</taxon>
        <taxon>Alcaligenaceae</taxon>
    </lineage>
</organism>
<evidence type="ECO:0000313" key="3">
    <source>
        <dbReference type="Proteomes" id="UP000608345"/>
    </source>
</evidence>
<accession>A0A918JMT7</accession>
<dbReference type="RefSeq" id="WP_189385104.1">
    <property type="nucleotide sequence ID" value="NZ_BAABFY010000006.1"/>
</dbReference>
<dbReference type="InterPro" id="IPR044855">
    <property type="entry name" value="CoA-Trfase_III_dom3_sf"/>
</dbReference>
<dbReference type="SUPFAM" id="SSF89796">
    <property type="entry name" value="CoA-transferase family III (CaiB/BaiF)"/>
    <property type="match status" value="1"/>
</dbReference>
<dbReference type="AlphaFoldDB" id="A0A918JMT7"/>
<sequence>MSKYHEANPGPLSGVRVLDLSTVVMGPFATQMLADLGADVIKVEPPSGDNMRKVGPMVNEDMGALYLHLNRNKRSIVLDLKTEPGRQACLALVKTADVFLYNVRPQAMARLGLSYEEVSAVNPAIVYAGAYGFGGDGPYAGKPAYDDLIQGMTGIPVLYEKNSGDEPRYVPLTLADRTIGLQAAIACLAGVIQSRSSGKGQSIEIPMFEGMTQFVLGDHLGGKTFVPEKGEMGYARLLATHRKPYKTADSHISVLIYNDKHWKNFLCLIGRDDLLEGSIFSSHSVRADNIAEVYSFVAQVLAEKNSEYWLGCFAQADIPAAPLYSMEDLMEDPHIKAVSQIVEMDHPTEGRIRTPGTLGKYSATPLKIYRHAPNLGEHTTEVLKETDLDQSVIDYLTNNTETSKS</sequence>
<keyword evidence="1 2" id="KW-0808">Transferase</keyword>
<comment type="caution">
    <text evidence="2">The sequence shown here is derived from an EMBL/GenBank/DDBJ whole genome shotgun (WGS) entry which is preliminary data.</text>
</comment>
<reference evidence="2" key="2">
    <citation type="submission" date="2020-09" db="EMBL/GenBank/DDBJ databases">
        <authorList>
            <person name="Sun Q."/>
            <person name="Kim S."/>
        </authorList>
    </citation>
    <scope>NUCLEOTIDE SEQUENCE</scope>
    <source>
        <strain evidence="2">KCTC 23732</strain>
    </source>
</reference>
<dbReference type="InterPro" id="IPR003673">
    <property type="entry name" value="CoA-Trfase_fam_III"/>
</dbReference>
<dbReference type="Proteomes" id="UP000608345">
    <property type="component" value="Unassembled WGS sequence"/>
</dbReference>
<protein>
    <submittedName>
        <fullName evidence="2">CoA transferase</fullName>
    </submittedName>
</protein>
<dbReference type="GO" id="GO:0008410">
    <property type="term" value="F:CoA-transferase activity"/>
    <property type="evidence" value="ECO:0007669"/>
    <property type="project" value="TreeGrafter"/>
</dbReference>
<name>A0A918JMT7_9BURK</name>
<dbReference type="Gene3D" id="3.30.1540.10">
    <property type="entry name" value="formyl-coa transferase, domain 3"/>
    <property type="match status" value="1"/>
</dbReference>
<dbReference type="EMBL" id="BMYS01000011">
    <property type="protein sequence ID" value="GGW87963.1"/>
    <property type="molecule type" value="Genomic_DNA"/>
</dbReference>
<evidence type="ECO:0000256" key="1">
    <source>
        <dbReference type="ARBA" id="ARBA00022679"/>
    </source>
</evidence>
<gene>
    <name evidence="2" type="ORF">GCM10011450_17400</name>
</gene>